<gene>
    <name evidence="4" type="ORF">HK103_006673</name>
</gene>
<evidence type="ECO:0000256" key="3">
    <source>
        <dbReference type="RuleBase" id="RU000363"/>
    </source>
</evidence>
<dbReference type="Gene3D" id="3.40.50.720">
    <property type="entry name" value="NAD(P)-binding Rossmann-like Domain"/>
    <property type="match status" value="1"/>
</dbReference>
<dbReference type="PANTHER" id="PTHR24320">
    <property type="entry name" value="RETINOL DEHYDROGENASE"/>
    <property type="match status" value="1"/>
</dbReference>
<comment type="similarity">
    <text evidence="1 3">Belongs to the short-chain dehydrogenases/reductases (SDR) family.</text>
</comment>
<protein>
    <submittedName>
        <fullName evidence="4">Uncharacterized protein</fullName>
    </submittedName>
</protein>
<evidence type="ECO:0000256" key="2">
    <source>
        <dbReference type="ARBA" id="ARBA00023002"/>
    </source>
</evidence>
<dbReference type="Proteomes" id="UP001210925">
    <property type="component" value="Unassembled WGS sequence"/>
</dbReference>
<dbReference type="PANTHER" id="PTHR24320:SF148">
    <property type="entry name" value="NAD(P)-BINDING ROSSMANN-FOLD SUPERFAMILY PROTEIN"/>
    <property type="match status" value="1"/>
</dbReference>
<proteinExistence type="inferred from homology"/>
<comment type="caution">
    <text evidence="4">The sequence shown here is derived from an EMBL/GenBank/DDBJ whole genome shotgun (WGS) entry which is preliminary data.</text>
</comment>
<dbReference type="InterPro" id="IPR002347">
    <property type="entry name" value="SDR_fam"/>
</dbReference>
<evidence type="ECO:0000313" key="4">
    <source>
        <dbReference type="EMBL" id="KAJ3255053.1"/>
    </source>
</evidence>
<dbReference type="GO" id="GO:0016491">
    <property type="term" value="F:oxidoreductase activity"/>
    <property type="evidence" value="ECO:0007669"/>
    <property type="project" value="UniProtKB-KW"/>
</dbReference>
<dbReference type="CDD" id="cd05327">
    <property type="entry name" value="retinol-DH_like_SDR_c_like"/>
    <property type="match status" value="1"/>
</dbReference>
<dbReference type="PRINTS" id="PR00080">
    <property type="entry name" value="SDRFAMILY"/>
</dbReference>
<sequence>MSSNPTFNNKTTAEEVATVFKHRIKGKHVVITGANIGLGKETARVLAKEGAIITICCRTVSKGEEAKADILKETADANITVVPLDLSSLKSVKKCAEDYISTGKPIDILINNAGVMACPLTKTADGFETQFGTNHLGHFYFTELLLPVLEKSGTKDEPSRVVNLASVAAVLFAPKTGILFDDINGEKHYNSWERYGQSKLANILYTVELNDRMKKEGKHVIAVSVHPGVISATNLNQHLSFKSTLELLWQVNKPLIPQLLNGSKNIPQGTATSIVCAFDPKIEPGKYYYDCQLGTLYHPLSYDEELALKLTKFSHELIEKAAQ</sequence>
<name>A0AAD5Y2F9_9FUNG</name>
<organism evidence="4 5">
    <name type="scientific">Boothiomyces macroporosus</name>
    <dbReference type="NCBI Taxonomy" id="261099"/>
    <lineage>
        <taxon>Eukaryota</taxon>
        <taxon>Fungi</taxon>
        <taxon>Fungi incertae sedis</taxon>
        <taxon>Chytridiomycota</taxon>
        <taxon>Chytridiomycota incertae sedis</taxon>
        <taxon>Chytridiomycetes</taxon>
        <taxon>Rhizophydiales</taxon>
        <taxon>Terramycetaceae</taxon>
        <taxon>Boothiomyces</taxon>
    </lineage>
</organism>
<dbReference type="SUPFAM" id="SSF51735">
    <property type="entry name" value="NAD(P)-binding Rossmann-fold domains"/>
    <property type="match status" value="1"/>
</dbReference>
<keyword evidence="2" id="KW-0560">Oxidoreductase</keyword>
<dbReference type="PRINTS" id="PR00081">
    <property type="entry name" value="GDHRDH"/>
</dbReference>
<dbReference type="Pfam" id="PF00106">
    <property type="entry name" value="adh_short"/>
    <property type="match status" value="1"/>
</dbReference>
<dbReference type="EMBL" id="JADGKB010000073">
    <property type="protein sequence ID" value="KAJ3255053.1"/>
    <property type="molecule type" value="Genomic_DNA"/>
</dbReference>
<accession>A0AAD5Y2F9</accession>
<reference evidence="4" key="1">
    <citation type="submission" date="2020-05" db="EMBL/GenBank/DDBJ databases">
        <title>Phylogenomic resolution of chytrid fungi.</title>
        <authorList>
            <person name="Stajich J.E."/>
            <person name="Amses K."/>
            <person name="Simmons R."/>
            <person name="Seto K."/>
            <person name="Myers J."/>
            <person name="Bonds A."/>
            <person name="Quandt C.A."/>
            <person name="Barry K."/>
            <person name="Liu P."/>
            <person name="Grigoriev I."/>
            <person name="Longcore J.E."/>
            <person name="James T.Y."/>
        </authorList>
    </citation>
    <scope>NUCLEOTIDE SEQUENCE</scope>
    <source>
        <strain evidence="4">PLAUS21</strain>
    </source>
</reference>
<evidence type="ECO:0000256" key="1">
    <source>
        <dbReference type="ARBA" id="ARBA00006484"/>
    </source>
</evidence>
<evidence type="ECO:0000313" key="5">
    <source>
        <dbReference type="Proteomes" id="UP001210925"/>
    </source>
</evidence>
<dbReference type="InterPro" id="IPR036291">
    <property type="entry name" value="NAD(P)-bd_dom_sf"/>
</dbReference>
<keyword evidence="5" id="KW-1185">Reference proteome</keyword>
<dbReference type="AlphaFoldDB" id="A0AAD5Y2F9"/>